<keyword evidence="5" id="KW-0448">Lipopolysaccharide biosynthesis</keyword>
<feature type="transmembrane region" description="Helical" evidence="9">
    <location>
        <begin position="276"/>
        <end position="299"/>
    </location>
</feature>
<dbReference type="GO" id="GO:0005886">
    <property type="term" value="C:plasma membrane"/>
    <property type="evidence" value="ECO:0007669"/>
    <property type="project" value="TreeGrafter"/>
</dbReference>
<dbReference type="PANTHER" id="PTHR48090">
    <property type="entry name" value="UNDECAPRENYL-PHOSPHATE 4-DEOXY-4-FORMAMIDO-L-ARABINOSE TRANSFERASE-RELATED"/>
    <property type="match status" value="1"/>
</dbReference>
<dbReference type="Gene3D" id="3.90.550.10">
    <property type="entry name" value="Spore Coat Polysaccharide Biosynthesis Protein SpsA, Chain A"/>
    <property type="match status" value="1"/>
</dbReference>
<accession>A0A7C2NVW3</accession>
<evidence type="ECO:0000256" key="7">
    <source>
        <dbReference type="ARBA" id="ARBA00023136"/>
    </source>
</evidence>
<evidence type="ECO:0000313" key="11">
    <source>
        <dbReference type="EMBL" id="HEN15988.1"/>
    </source>
</evidence>
<dbReference type="EMBL" id="DSOK01000307">
    <property type="protein sequence ID" value="HEN15988.1"/>
    <property type="molecule type" value="Genomic_DNA"/>
</dbReference>
<comment type="caution">
    <text evidence="11">The sequence shown here is derived from an EMBL/GenBank/DDBJ whole genome shotgun (WGS) entry which is preliminary data.</text>
</comment>
<feature type="domain" description="Glycosyltransferase 2-like" evidence="10">
    <location>
        <begin position="51"/>
        <end position="181"/>
    </location>
</feature>
<evidence type="ECO:0000256" key="4">
    <source>
        <dbReference type="ARBA" id="ARBA00022692"/>
    </source>
</evidence>
<keyword evidence="2" id="KW-0328">Glycosyltransferase</keyword>
<dbReference type="InterPro" id="IPR029044">
    <property type="entry name" value="Nucleotide-diphossugar_trans"/>
</dbReference>
<evidence type="ECO:0000256" key="2">
    <source>
        <dbReference type="ARBA" id="ARBA00022676"/>
    </source>
</evidence>
<dbReference type="PANTHER" id="PTHR48090:SF3">
    <property type="entry name" value="UNDECAPRENYL-PHOSPHATE 4-DEOXY-4-FORMAMIDO-L-ARABINOSE TRANSFERASE"/>
    <property type="match status" value="1"/>
</dbReference>
<feature type="compositionally biased region" description="Polar residues" evidence="8">
    <location>
        <begin position="21"/>
        <end position="38"/>
    </location>
</feature>
<dbReference type="CDD" id="cd04187">
    <property type="entry name" value="DPM1_like_bac"/>
    <property type="match status" value="1"/>
</dbReference>
<keyword evidence="1" id="KW-1003">Cell membrane</keyword>
<evidence type="ECO:0000256" key="8">
    <source>
        <dbReference type="SAM" id="MobiDB-lite"/>
    </source>
</evidence>
<evidence type="ECO:0000256" key="3">
    <source>
        <dbReference type="ARBA" id="ARBA00022679"/>
    </source>
</evidence>
<evidence type="ECO:0000256" key="6">
    <source>
        <dbReference type="ARBA" id="ARBA00022989"/>
    </source>
</evidence>
<gene>
    <name evidence="11" type="ORF">ENQ76_11040</name>
</gene>
<evidence type="ECO:0000256" key="9">
    <source>
        <dbReference type="SAM" id="Phobius"/>
    </source>
</evidence>
<reference evidence="11" key="1">
    <citation type="journal article" date="2020" name="mSystems">
        <title>Genome- and Community-Level Interaction Insights into Carbon Utilization and Element Cycling Functions of Hydrothermarchaeota in Hydrothermal Sediment.</title>
        <authorList>
            <person name="Zhou Z."/>
            <person name="Liu Y."/>
            <person name="Xu W."/>
            <person name="Pan J."/>
            <person name="Luo Z.H."/>
            <person name="Li M."/>
        </authorList>
    </citation>
    <scope>NUCLEOTIDE SEQUENCE [LARGE SCALE GENOMIC DNA]</scope>
    <source>
        <strain evidence="11">SpSt-339</strain>
    </source>
</reference>
<proteinExistence type="predicted"/>
<keyword evidence="6 9" id="KW-1133">Transmembrane helix</keyword>
<name>A0A7C2NVW3_9PLAN</name>
<feature type="transmembrane region" description="Helical" evidence="9">
    <location>
        <begin position="311"/>
        <end position="330"/>
    </location>
</feature>
<dbReference type="GO" id="GO:0099621">
    <property type="term" value="F:undecaprenyl-phosphate 4-deoxy-4-formamido-L-arabinose transferase activity"/>
    <property type="evidence" value="ECO:0007669"/>
    <property type="project" value="TreeGrafter"/>
</dbReference>
<keyword evidence="7 9" id="KW-0472">Membrane</keyword>
<protein>
    <submittedName>
        <fullName evidence="11">Glycosyltransferase</fullName>
    </submittedName>
</protein>
<evidence type="ECO:0000259" key="10">
    <source>
        <dbReference type="Pfam" id="PF00535"/>
    </source>
</evidence>
<dbReference type="InterPro" id="IPR050256">
    <property type="entry name" value="Glycosyltransferase_2"/>
</dbReference>
<dbReference type="InterPro" id="IPR001173">
    <property type="entry name" value="Glyco_trans_2-like"/>
</dbReference>
<keyword evidence="4 9" id="KW-0812">Transmembrane</keyword>
<evidence type="ECO:0000256" key="5">
    <source>
        <dbReference type="ARBA" id="ARBA00022985"/>
    </source>
</evidence>
<keyword evidence="3 11" id="KW-0808">Transferase</keyword>
<dbReference type="GO" id="GO:0009103">
    <property type="term" value="P:lipopolysaccharide biosynthetic process"/>
    <property type="evidence" value="ECO:0007669"/>
    <property type="project" value="UniProtKB-KW"/>
</dbReference>
<dbReference type="AlphaFoldDB" id="A0A7C2NVW3"/>
<sequence>MVSNEFSAGLSTALREPAPRTVNSLTVTPPSRPSSQLTCQDSETAVTVDISIVVPVYNASGSLDDVVDEIREVFDGDAYEIVIVNDGSTDNSEQVCRAIADRFTDRVTFVQLARNFGEHHAVLAGLSQTRGQCVGVLDDDGQNPPEELHRMWRHAQKTGDDVVYGRYREKRHHWFRNLGSWLHNRVATWVLGKPASLYLSSFKVMSRTVVDELVRQAGPYPYLDGVIVRSTDRICQIEVAHRERQHGRSGYTLHKLARLTLSMCFGYSLWPLRLSLLLGALTTVFGLVLLLLAAVQQWWLQPGGAWRSELLGMAIMCVAGVQLVSLGILGEYVGRLWVRQSGVPPYVVRYVRGGRGTYA</sequence>
<dbReference type="Pfam" id="PF00535">
    <property type="entry name" value="Glycos_transf_2"/>
    <property type="match status" value="1"/>
</dbReference>
<dbReference type="SUPFAM" id="SSF53448">
    <property type="entry name" value="Nucleotide-diphospho-sugar transferases"/>
    <property type="match status" value="1"/>
</dbReference>
<evidence type="ECO:0000256" key="1">
    <source>
        <dbReference type="ARBA" id="ARBA00022475"/>
    </source>
</evidence>
<organism evidence="11">
    <name type="scientific">Schlesneria paludicola</name>
    <dbReference type="NCBI Taxonomy" id="360056"/>
    <lineage>
        <taxon>Bacteria</taxon>
        <taxon>Pseudomonadati</taxon>
        <taxon>Planctomycetota</taxon>
        <taxon>Planctomycetia</taxon>
        <taxon>Planctomycetales</taxon>
        <taxon>Planctomycetaceae</taxon>
        <taxon>Schlesneria</taxon>
    </lineage>
</organism>
<feature type="region of interest" description="Disordered" evidence="8">
    <location>
        <begin position="19"/>
        <end position="38"/>
    </location>
</feature>